<dbReference type="SUPFAM" id="SSF55653">
    <property type="entry name" value="Ribosomal protein L9 C-domain"/>
    <property type="match status" value="1"/>
</dbReference>
<dbReference type="GO" id="GO:1990904">
    <property type="term" value="C:ribonucleoprotein complex"/>
    <property type="evidence" value="ECO:0007669"/>
    <property type="project" value="UniProtKB-KW"/>
</dbReference>
<dbReference type="InterPro" id="IPR000244">
    <property type="entry name" value="Ribosomal_bL9"/>
</dbReference>
<evidence type="ECO:0000313" key="8">
    <source>
        <dbReference type="EMBL" id="QCI07779.1"/>
    </source>
</evidence>
<feature type="domain" description="Ribosomal protein L9" evidence="7">
    <location>
        <begin position="17"/>
        <end position="44"/>
    </location>
</feature>
<dbReference type="GO" id="GO:0005840">
    <property type="term" value="C:ribosome"/>
    <property type="evidence" value="ECO:0007669"/>
    <property type="project" value="UniProtKB-KW"/>
</dbReference>
<evidence type="ECO:0000256" key="5">
    <source>
        <dbReference type="ARBA" id="ARBA00023274"/>
    </source>
</evidence>
<evidence type="ECO:0000256" key="6">
    <source>
        <dbReference type="ARBA" id="ARBA00035427"/>
    </source>
</evidence>
<dbReference type="SUPFAM" id="SSF55658">
    <property type="entry name" value="L9 N-domain-like"/>
    <property type="match status" value="1"/>
</dbReference>
<keyword evidence="3" id="KW-0694">RNA-binding</keyword>
<dbReference type="InterPro" id="IPR036791">
    <property type="entry name" value="Ribosomal_bL9_C_sf"/>
</dbReference>
<evidence type="ECO:0000256" key="2">
    <source>
        <dbReference type="ARBA" id="ARBA00022730"/>
    </source>
</evidence>
<dbReference type="InterPro" id="IPR009027">
    <property type="entry name" value="Ribosomal_bL9/RNase_H1_N"/>
</dbReference>
<dbReference type="Pfam" id="PF01281">
    <property type="entry name" value="Ribosomal_L9_N"/>
    <property type="match status" value="1"/>
</dbReference>
<keyword evidence="8" id="KW-0934">Plastid</keyword>
<keyword evidence="5" id="KW-0687">Ribonucleoprotein</keyword>
<dbReference type="Pfam" id="PF03948">
    <property type="entry name" value="Ribosomal_L9_C"/>
    <property type="match status" value="1"/>
</dbReference>
<reference evidence="8" key="1">
    <citation type="journal article" date="2019" name="Mol. Phylogenet. Evol.">
        <title>Morphological evolution and classification of the red algal order Ceramiales inferred using plastid phylogenomics.</title>
        <authorList>
            <person name="Diaz-Tapia P."/>
            <person name="Pasella M.M."/>
            <person name="Verbruggen H."/>
            <person name="Maggs C.A."/>
        </authorList>
    </citation>
    <scope>NUCLEOTIDE SEQUENCE</scope>
    <source>
        <strain evidence="8">PD2941_1</strain>
    </source>
</reference>
<dbReference type="InterPro" id="IPR020069">
    <property type="entry name" value="Ribosomal_bL9_C"/>
</dbReference>
<sequence>MTKKISIILKQNYPQLGEKGKISKVSQGYALNYLIPKNIAEIANKNKIKHITMFNQIANKQKEKYYNEAIILKNSLDKINHICTNKKQGENNLFFGSINEKDIMHLLTKYTGKIFEKKQIKIQTIKNIGITDIQINIANSITCAIKLYILPENI</sequence>
<keyword evidence="4 8" id="KW-0689">Ribosomal protein</keyword>
<evidence type="ECO:0000256" key="1">
    <source>
        <dbReference type="ARBA" id="ARBA00010605"/>
    </source>
</evidence>
<name>A0A4D6WVV4_9FLOR</name>
<dbReference type="InterPro" id="IPR020070">
    <property type="entry name" value="Ribosomal_bL9_N"/>
</dbReference>
<accession>A0A4D6WVV4</accession>
<dbReference type="HAMAP" id="MF_00503">
    <property type="entry name" value="Ribosomal_bL9"/>
    <property type="match status" value="1"/>
</dbReference>
<protein>
    <recommendedName>
        <fullName evidence="6">50S ribosomal protein L9, chloroplastic</fullName>
    </recommendedName>
</protein>
<keyword evidence="2" id="KW-0699">rRNA-binding</keyword>
<dbReference type="EMBL" id="MK814700">
    <property type="protein sequence ID" value="QCI07779.1"/>
    <property type="molecule type" value="Genomic_DNA"/>
</dbReference>
<dbReference type="InterPro" id="IPR036935">
    <property type="entry name" value="Ribosomal_bL9_N_sf"/>
</dbReference>
<proteinExistence type="inferred from homology"/>
<organism evidence="8">
    <name type="scientific">Pleonosporium borreri</name>
    <dbReference type="NCBI Taxonomy" id="2575635"/>
    <lineage>
        <taxon>Eukaryota</taxon>
        <taxon>Rhodophyta</taxon>
        <taxon>Florideophyceae</taxon>
        <taxon>Rhodymeniophycidae</taxon>
        <taxon>Ceramiales</taxon>
        <taxon>Ceramiaceae</taxon>
        <taxon>Pleonosporium</taxon>
    </lineage>
</organism>
<dbReference type="Gene3D" id="3.40.5.10">
    <property type="entry name" value="Ribosomal protein L9, N-terminal domain"/>
    <property type="match status" value="1"/>
</dbReference>
<dbReference type="Gene3D" id="3.10.430.100">
    <property type="entry name" value="Ribosomal protein L9, C-terminal domain"/>
    <property type="match status" value="1"/>
</dbReference>
<gene>
    <name evidence="8" type="primary">rpl9</name>
</gene>
<dbReference type="PANTHER" id="PTHR21368">
    <property type="entry name" value="50S RIBOSOMAL PROTEIN L9"/>
    <property type="match status" value="1"/>
</dbReference>
<evidence type="ECO:0000259" key="7">
    <source>
        <dbReference type="PROSITE" id="PS00651"/>
    </source>
</evidence>
<dbReference type="GO" id="GO:0006412">
    <property type="term" value="P:translation"/>
    <property type="evidence" value="ECO:0007669"/>
    <property type="project" value="InterPro"/>
</dbReference>
<dbReference type="GO" id="GO:0019843">
    <property type="term" value="F:rRNA binding"/>
    <property type="evidence" value="ECO:0007669"/>
    <property type="project" value="UniProtKB-KW"/>
</dbReference>
<evidence type="ECO:0000256" key="4">
    <source>
        <dbReference type="ARBA" id="ARBA00022980"/>
    </source>
</evidence>
<dbReference type="PROSITE" id="PS00651">
    <property type="entry name" value="RIBOSOMAL_L9"/>
    <property type="match status" value="1"/>
</dbReference>
<comment type="similarity">
    <text evidence="1">Belongs to the bacterial ribosomal protein bL9 family.</text>
</comment>
<dbReference type="GO" id="GO:0003735">
    <property type="term" value="F:structural constituent of ribosome"/>
    <property type="evidence" value="ECO:0007669"/>
    <property type="project" value="InterPro"/>
</dbReference>
<reference evidence="8" key="2">
    <citation type="submission" date="2019-04" db="EMBL/GenBank/DDBJ databases">
        <authorList>
            <person name="Pasella M."/>
        </authorList>
    </citation>
    <scope>NUCLEOTIDE SEQUENCE</scope>
    <source>
        <strain evidence="8">PD2941_1</strain>
    </source>
</reference>
<evidence type="ECO:0000256" key="3">
    <source>
        <dbReference type="ARBA" id="ARBA00022884"/>
    </source>
</evidence>
<dbReference type="AlphaFoldDB" id="A0A4D6WVV4"/>
<dbReference type="NCBIfam" id="TIGR00158">
    <property type="entry name" value="L9"/>
    <property type="match status" value="1"/>
</dbReference>
<geneLocation type="plastid" evidence="8"/>
<dbReference type="InterPro" id="IPR020594">
    <property type="entry name" value="Ribosomal_bL9_bac/chp"/>
</dbReference>